<name>A0A1E5QBS6_9PROT</name>
<keyword evidence="6" id="KW-1185">Reference proteome</keyword>
<dbReference type="GO" id="GO:0008745">
    <property type="term" value="F:N-acetylmuramoyl-L-alanine amidase activity"/>
    <property type="evidence" value="ECO:0007669"/>
    <property type="project" value="UniProtKB-EC"/>
</dbReference>
<dbReference type="InterPro" id="IPR002508">
    <property type="entry name" value="MurNAc-LAA_cat"/>
</dbReference>
<dbReference type="Pfam" id="PF01520">
    <property type="entry name" value="Amidase_3"/>
    <property type="match status" value="1"/>
</dbReference>
<dbReference type="AlphaFoldDB" id="A0A1E5QBS6"/>
<keyword evidence="3" id="KW-0378">Hydrolase</keyword>
<reference evidence="6" key="1">
    <citation type="submission" date="2016-07" db="EMBL/GenBank/DDBJ databases">
        <authorList>
            <person name="Florea S."/>
            <person name="Webb J.S."/>
            <person name="Jaromczyk J."/>
            <person name="Schardl C.L."/>
        </authorList>
    </citation>
    <scope>NUCLEOTIDE SEQUENCE [LARGE SCALE GENOMIC DNA]</scope>
    <source>
        <strain evidence="6">MV-1</strain>
    </source>
</reference>
<dbReference type="FunFam" id="3.40.630.40:FF:000005">
    <property type="entry name" value="N-acetylmuramoyl-L-alanine amidase (AmiA)"/>
    <property type="match status" value="1"/>
</dbReference>
<evidence type="ECO:0000256" key="3">
    <source>
        <dbReference type="ARBA" id="ARBA00022801"/>
    </source>
</evidence>
<dbReference type="STRING" id="28181.BEN30_02910"/>
<feature type="domain" description="MurNAc-LAA" evidence="4">
    <location>
        <begin position="264"/>
        <end position="418"/>
    </location>
</feature>
<dbReference type="Gene3D" id="2.60.40.3500">
    <property type="match status" value="1"/>
</dbReference>
<protein>
    <recommendedName>
        <fullName evidence="2">N-acetylmuramoyl-L-alanine amidase</fullName>
        <ecNumber evidence="2">3.5.1.28</ecNumber>
    </recommendedName>
</protein>
<dbReference type="EC" id="3.5.1.28" evidence="2"/>
<gene>
    <name evidence="5" type="ORF">BEN30_02910</name>
</gene>
<accession>A0A1E5QBS6</accession>
<dbReference type="Gene3D" id="3.40.630.40">
    <property type="entry name" value="Zn-dependent exopeptidases"/>
    <property type="match status" value="1"/>
</dbReference>
<comment type="caution">
    <text evidence="5">The sequence shown here is derived from an EMBL/GenBank/DDBJ whole genome shotgun (WGS) entry which is preliminary data.</text>
</comment>
<dbReference type="SMART" id="SM00646">
    <property type="entry name" value="Ami_3"/>
    <property type="match status" value="1"/>
</dbReference>
<proteinExistence type="predicted"/>
<dbReference type="CDD" id="cd02696">
    <property type="entry name" value="MurNAc-LAA"/>
    <property type="match status" value="1"/>
</dbReference>
<dbReference type="Proteomes" id="UP000095347">
    <property type="component" value="Unassembled WGS sequence"/>
</dbReference>
<dbReference type="InterPro" id="IPR050695">
    <property type="entry name" value="N-acetylmuramoyl_amidase_3"/>
</dbReference>
<dbReference type="PANTHER" id="PTHR30404">
    <property type="entry name" value="N-ACETYLMURAMOYL-L-ALANINE AMIDASE"/>
    <property type="match status" value="1"/>
</dbReference>
<evidence type="ECO:0000313" key="6">
    <source>
        <dbReference type="Proteomes" id="UP000095347"/>
    </source>
</evidence>
<evidence type="ECO:0000259" key="4">
    <source>
        <dbReference type="SMART" id="SM00646"/>
    </source>
</evidence>
<dbReference type="PANTHER" id="PTHR30404:SF0">
    <property type="entry name" value="N-ACETYLMURAMOYL-L-ALANINE AMIDASE AMIC"/>
    <property type="match status" value="1"/>
</dbReference>
<dbReference type="GO" id="GO:0030288">
    <property type="term" value="C:outer membrane-bounded periplasmic space"/>
    <property type="evidence" value="ECO:0007669"/>
    <property type="project" value="TreeGrafter"/>
</dbReference>
<dbReference type="SUPFAM" id="SSF53187">
    <property type="entry name" value="Zn-dependent exopeptidases"/>
    <property type="match status" value="1"/>
</dbReference>
<organism evidence="5 6">
    <name type="scientific">Magnetovibrio blakemorei</name>
    <dbReference type="NCBI Taxonomy" id="28181"/>
    <lineage>
        <taxon>Bacteria</taxon>
        <taxon>Pseudomonadati</taxon>
        <taxon>Pseudomonadota</taxon>
        <taxon>Alphaproteobacteria</taxon>
        <taxon>Rhodospirillales</taxon>
        <taxon>Magnetovibrionaceae</taxon>
        <taxon>Magnetovibrio</taxon>
    </lineage>
</organism>
<evidence type="ECO:0000313" key="5">
    <source>
        <dbReference type="EMBL" id="OEJ69522.1"/>
    </source>
</evidence>
<evidence type="ECO:0000256" key="1">
    <source>
        <dbReference type="ARBA" id="ARBA00001561"/>
    </source>
</evidence>
<sequence length="430" mass="47145">MVLFAVGLGATFGSVSVAEGASAQNQIQREAEISDVRIGQHGQRTRVVLDVDRELKFEIFTLPDPYRVVVNLPEVLWKLDDAAVPENKGLLSRMRYGLFAPGTSRMVLDVKGPVNVANSFMLKPVNGGRWRFVMDLAPTSETEFLEALAQQRAKARQSLDELVAKVTPDSPPVLATPTLSKDQRATSVAVIAPRRPSVSGKRIIAIDAGHGGVDPGTIGVGKTYEKNVTLAMARDLRTALEATGRYKVVLTRDRDIFLRLRDRVQVARDANADLFISIHADSVPNRKTRGLSIYTLSERASDKEAAKLAAKENKSDLIAGIDLSSESKDVTNILLDLAQRETMNQSARLAQELVGELRRQVMLLPNSHRFAGFAVLKAPDMPSVLVEAGFLSNRQDERNLLNSGYRQSMAGAMVKGIDQHFIGTEEARIH</sequence>
<dbReference type="EMBL" id="MCGG01000006">
    <property type="protein sequence ID" value="OEJ69522.1"/>
    <property type="molecule type" value="Genomic_DNA"/>
</dbReference>
<dbReference type="GO" id="GO:0009253">
    <property type="term" value="P:peptidoglycan catabolic process"/>
    <property type="evidence" value="ECO:0007669"/>
    <property type="project" value="InterPro"/>
</dbReference>
<comment type="catalytic activity">
    <reaction evidence="1">
        <text>Hydrolyzes the link between N-acetylmuramoyl residues and L-amino acid residues in certain cell-wall glycopeptides.</text>
        <dbReference type="EC" id="3.5.1.28"/>
    </reaction>
</comment>
<evidence type="ECO:0000256" key="2">
    <source>
        <dbReference type="ARBA" id="ARBA00011901"/>
    </source>
</evidence>
<dbReference type="Pfam" id="PF11741">
    <property type="entry name" value="AMIN"/>
    <property type="match status" value="1"/>
</dbReference>
<dbReference type="InterPro" id="IPR021731">
    <property type="entry name" value="AMIN_dom"/>
</dbReference>